<dbReference type="Proteomes" id="UP000217790">
    <property type="component" value="Unassembled WGS sequence"/>
</dbReference>
<dbReference type="STRING" id="47427.A0A2H3E3B6"/>
<gene>
    <name evidence="1" type="ORF">ARMGADRAFT_1029982</name>
</gene>
<name>A0A2H3E3B6_ARMGA</name>
<reference evidence="2" key="1">
    <citation type="journal article" date="2017" name="Nat. Ecol. Evol.">
        <title>Genome expansion and lineage-specific genetic innovations in the forest pathogenic fungi Armillaria.</title>
        <authorList>
            <person name="Sipos G."/>
            <person name="Prasanna A.N."/>
            <person name="Walter M.C."/>
            <person name="O'Connor E."/>
            <person name="Balint B."/>
            <person name="Krizsan K."/>
            <person name="Kiss B."/>
            <person name="Hess J."/>
            <person name="Varga T."/>
            <person name="Slot J."/>
            <person name="Riley R."/>
            <person name="Boka B."/>
            <person name="Rigling D."/>
            <person name="Barry K."/>
            <person name="Lee J."/>
            <person name="Mihaltcheva S."/>
            <person name="LaButti K."/>
            <person name="Lipzen A."/>
            <person name="Waldron R."/>
            <person name="Moloney N.M."/>
            <person name="Sperisen C."/>
            <person name="Kredics L."/>
            <person name="Vagvoelgyi C."/>
            <person name="Patrignani A."/>
            <person name="Fitzpatrick D."/>
            <person name="Nagy I."/>
            <person name="Doyle S."/>
            <person name="Anderson J.B."/>
            <person name="Grigoriev I.V."/>
            <person name="Gueldener U."/>
            <person name="Muensterkoetter M."/>
            <person name="Nagy L.G."/>
        </authorList>
    </citation>
    <scope>NUCLEOTIDE SEQUENCE [LARGE SCALE GENOMIC DNA]</scope>
    <source>
        <strain evidence="2">Ar21-2</strain>
    </source>
</reference>
<sequence length="208" mass="22425">MAVNFESSRTSTDRRPVIKPVANNLQPLKIQPLQEVTPPPHSLTQPANSRIEASRNYTAYRCFIVPQGPYGQHAIRVIPEGTIKGAHVVQTSDFVQVTGGGDFMKLNIHNDDADGELDRNGHDLSRNPLGDFIYSSAFCTDMWDQVFHSTGAAHFVSGLVIPPGRWKPSTLMGTATFHPGDAFASIPSYSQCTTISSIGGTTATGSPA</sequence>
<dbReference type="EMBL" id="KZ293655">
    <property type="protein sequence ID" value="PBK94166.1"/>
    <property type="molecule type" value="Genomic_DNA"/>
</dbReference>
<proteinExistence type="predicted"/>
<protein>
    <submittedName>
        <fullName evidence="1">Uncharacterized protein</fullName>
    </submittedName>
</protein>
<dbReference type="OrthoDB" id="3044029at2759"/>
<organism evidence="1 2">
    <name type="scientific">Armillaria gallica</name>
    <name type="common">Bulbous honey fungus</name>
    <name type="synonym">Armillaria bulbosa</name>
    <dbReference type="NCBI Taxonomy" id="47427"/>
    <lineage>
        <taxon>Eukaryota</taxon>
        <taxon>Fungi</taxon>
        <taxon>Dikarya</taxon>
        <taxon>Basidiomycota</taxon>
        <taxon>Agaricomycotina</taxon>
        <taxon>Agaricomycetes</taxon>
        <taxon>Agaricomycetidae</taxon>
        <taxon>Agaricales</taxon>
        <taxon>Marasmiineae</taxon>
        <taxon>Physalacriaceae</taxon>
        <taxon>Armillaria</taxon>
    </lineage>
</organism>
<evidence type="ECO:0000313" key="2">
    <source>
        <dbReference type="Proteomes" id="UP000217790"/>
    </source>
</evidence>
<dbReference type="InParanoid" id="A0A2H3E3B6"/>
<accession>A0A2H3E3B6</accession>
<keyword evidence="2" id="KW-1185">Reference proteome</keyword>
<evidence type="ECO:0000313" key="1">
    <source>
        <dbReference type="EMBL" id="PBK94166.1"/>
    </source>
</evidence>
<dbReference type="AlphaFoldDB" id="A0A2H3E3B6"/>